<dbReference type="AlphaFoldDB" id="C5BET6"/>
<evidence type="ECO:0000313" key="1">
    <source>
        <dbReference type="EMBL" id="ACR70324.1"/>
    </source>
</evidence>
<dbReference type="Proteomes" id="UP000001485">
    <property type="component" value="Chromosome"/>
</dbReference>
<evidence type="ECO:0000313" key="2">
    <source>
        <dbReference type="Proteomes" id="UP000001485"/>
    </source>
</evidence>
<dbReference type="HOGENOM" id="CLU_3288725_0_0_6"/>
<reference evidence="1 2" key="2">
    <citation type="journal article" date="2012" name="J. Bacteriol.">
        <title>Genome Sequence of Edwardsiella ictaluri 93-146, a Strain Associated with a Natural Channel Catfish Outbreak of Enteric Septicemia of Catfish.</title>
        <authorList>
            <person name="Williams M.L."/>
            <person name="Gillaspy A.F."/>
            <person name="Dyer D.W."/>
            <person name="Thune R.L."/>
            <person name="Waldbieser G.C."/>
            <person name="Schuster S.C."/>
            <person name="Gipson J."/>
            <person name="Zaitshik J."/>
            <person name="Landry C."/>
            <person name="Banes M.M."/>
            <person name="Lawrence M.L."/>
        </authorList>
    </citation>
    <scope>NUCLEOTIDE SEQUENCE [LARGE SCALE GENOMIC DNA]</scope>
    <source>
        <strain evidence="1 2">93-146</strain>
    </source>
</reference>
<dbReference type="KEGG" id="eic:NT01EI_3174"/>
<organism evidence="1 2">
    <name type="scientific">Edwardsiella ictaluri (strain 93-146)</name>
    <dbReference type="NCBI Taxonomy" id="634503"/>
    <lineage>
        <taxon>Bacteria</taxon>
        <taxon>Pseudomonadati</taxon>
        <taxon>Pseudomonadota</taxon>
        <taxon>Gammaproteobacteria</taxon>
        <taxon>Enterobacterales</taxon>
        <taxon>Hafniaceae</taxon>
        <taxon>Edwardsiella</taxon>
    </lineage>
</organism>
<name>C5BET6_EDWI9</name>
<sequence>MSYRKILLKIIFTDNTLPTRCLLICGTYTGSFDYKRAPWG</sequence>
<proteinExistence type="predicted"/>
<dbReference type="EMBL" id="CP001600">
    <property type="protein sequence ID" value="ACR70324.1"/>
    <property type="molecule type" value="Genomic_DNA"/>
</dbReference>
<gene>
    <name evidence="1" type="ordered locus">NT01EI_3174</name>
</gene>
<accession>C5BET6</accession>
<protein>
    <submittedName>
        <fullName evidence="1">Uncharacterized protein</fullName>
    </submittedName>
</protein>
<reference evidence="2" key="1">
    <citation type="submission" date="2009-03" db="EMBL/GenBank/DDBJ databases">
        <title>Complete genome sequence of Edwardsiella ictaluri 93-146.</title>
        <authorList>
            <person name="Williams M.L."/>
            <person name="Gillaspy A.F."/>
            <person name="Dyer D.W."/>
            <person name="Thune R.L."/>
            <person name="Waldbieser G.C."/>
            <person name="Schuster S.C."/>
            <person name="Gipson J."/>
            <person name="Zaitshik J."/>
            <person name="Landry C."/>
            <person name="Lawrence M.L."/>
        </authorList>
    </citation>
    <scope>NUCLEOTIDE SEQUENCE [LARGE SCALE GENOMIC DNA]</scope>
    <source>
        <strain evidence="2">93-146</strain>
    </source>
</reference>